<dbReference type="GeneID" id="58098616"/>
<dbReference type="AlphaFoldDB" id="A0A0M2NV74"/>
<dbReference type="PATRIC" id="fig|74704.6.peg.408"/>
<gene>
    <name evidence="1" type="ORF">UF66_0396</name>
</gene>
<comment type="caution">
    <text evidence="1">The sequence shown here is derived from an EMBL/GenBank/DDBJ whole genome shotgun (WGS) entry which is preliminary data.</text>
</comment>
<sequence length="79" mass="8972">MQFKFNEWNVTVNGKGSHDVVVNEDTLLILQGYQHVEIALKIDNDTIKVKSLGYNEDVSINPVTKEITVNIINLLEDDE</sequence>
<accession>A0A0M2NV74</accession>
<organism evidence="1 2">
    <name type="scientific">Staphylococcus cohnii subsp. cohnii</name>
    <dbReference type="NCBI Taxonomy" id="74704"/>
    <lineage>
        <taxon>Bacteria</taxon>
        <taxon>Bacillati</taxon>
        <taxon>Bacillota</taxon>
        <taxon>Bacilli</taxon>
        <taxon>Bacillales</taxon>
        <taxon>Staphylococcaceae</taxon>
        <taxon>Staphylococcus</taxon>
        <taxon>Staphylococcus cohnii species complex</taxon>
    </lineage>
</organism>
<name>A0A0M2NV74_STACC</name>
<dbReference type="RefSeq" id="WP_019469908.1">
    <property type="nucleotide sequence ID" value="NZ_BKAS01000002.1"/>
</dbReference>
<proteinExistence type="predicted"/>
<protein>
    <submittedName>
        <fullName evidence="1">Uncharacterized protein</fullName>
    </submittedName>
</protein>
<evidence type="ECO:0000313" key="2">
    <source>
        <dbReference type="Proteomes" id="UP000034455"/>
    </source>
</evidence>
<dbReference type="Proteomes" id="UP000034455">
    <property type="component" value="Unassembled WGS sequence"/>
</dbReference>
<dbReference type="EMBL" id="LAKJ01000012">
    <property type="protein sequence ID" value="KKI63907.1"/>
    <property type="molecule type" value="Genomic_DNA"/>
</dbReference>
<reference evidence="1 2" key="1">
    <citation type="submission" date="2015-03" db="EMBL/GenBank/DDBJ databases">
        <title>Genome Assembly of Staphylococcus cohnii subsp. cohnii strain G22B2.</title>
        <authorList>
            <person name="Nair G."/>
            <person name="Kaur G."/>
            <person name="Khatri I."/>
            <person name="Singh N.K."/>
            <person name="Sathyabama S."/>
            <person name="Maurya S.K."/>
            <person name="Subramanian S."/>
            <person name="Agrewala J.N."/>
            <person name="Mayilraj S."/>
        </authorList>
    </citation>
    <scope>NUCLEOTIDE SEQUENCE [LARGE SCALE GENOMIC DNA]</scope>
    <source>
        <strain evidence="1 2">G22B2</strain>
    </source>
</reference>
<evidence type="ECO:0000313" key="1">
    <source>
        <dbReference type="EMBL" id="KKI63907.1"/>
    </source>
</evidence>